<name>A0A437CEE4_ORYJA</name>
<organism evidence="1 2">
    <name type="scientific">Oryzias javanicus</name>
    <name type="common">Javanese ricefish</name>
    <name type="synonym">Aplocheilus javanicus</name>
    <dbReference type="NCBI Taxonomy" id="123683"/>
    <lineage>
        <taxon>Eukaryota</taxon>
        <taxon>Metazoa</taxon>
        <taxon>Chordata</taxon>
        <taxon>Craniata</taxon>
        <taxon>Vertebrata</taxon>
        <taxon>Euteleostomi</taxon>
        <taxon>Actinopterygii</taxon>
        <taxon>Neopterygii</taxon>
        <taxon>Teleostei</taxon>
        <taxon>Neoteleostei</taxon>
        <taxon>Acanthomorphata</taxon>
        <taxon>Ovalentaria</taxon>
        <taxon>Atherinomorphae</taxon>
        <taxon>Beloniformes</taxon>
        <taxon>Adrianichthyidae</taxon>
        <taxon>Oryziinae</taxon>
        <taxon>Oryzias</taxon>
    </lineage>
</organism>
<dbReference type="AlphaFoldDB" id="A0A437CEE4"/>
<gene>
    <name evidence="1" type="ORF">OJAV_G00168440</name>
</gene>
<reference evidence="1 2" key="1">
    <citation type="submission" date="2018-11" db="EMBL/GenBank/DDBJ databases">
        <authorList>
            <person name="Lopez-Roques C."/>
            <person name="Donnadieu C."/>
            <person name="Bouchez O."/>
            <person name="Klopp C."/>
            <person name="Cabau C."/>
            <person name="Zahm M."/>
        </authorList>
    </citation>
    <scope>NUCLEOTIDE SEQUENCE [LARGE SCALE GENOMIC DNA]</scope>
    <source>
        <strain evidence="1">RS831</strain>
        <tissue evidence="1">Whole body</tissue>
    </source>
</reference>
<accession>A0A437CEE4</accession>
<sequence>MSPAPRIRWYTPHGWPSHWVGNRSAAPRCAAVSVTVFQPHSRKGTGVGRASTSISQQLGARFLSGACPDHQVTQQSLPAKAEESGLQGLKALIQTKATVTLSPMKKWSLCRMLVPSFRSGVSKSRNTVEDM</sequence>
<dbReference type="EMBL" id="CM012453">
    <property type="protein sequence ID" value="RVE61207.1"/>
    <property type="molecule type" value="Genomic_DNA"/>
</dbReference>
<proteinExistence type="predicted"/>
<dbReference type="Proteomes" id="UP000283210">
    <property type="component" value="Chromosome 17"/>
</dbReference>
<protein>
    <submittedName>
        <fullName evidence="1">Uncharacterized protein</fullName>
    </submittedName>
</protein>
<keyword evidence="2" id="KW-1185">Reference proteome</keyword>
<reference evidence="1 2" key="2">
    <citation type="submission" date="2019-01" db="EMBL/GenBank/DDBJ databases">
        <title>A chromosome length genome reference of the Java medaka (oryzias javanicus).</title>
        <authorList>
            <person name="Herpin A."/>
            <person name="Takehana Y."/>
            <person name="Naruse K."/>
            <person name="Ansai S."/>
            <person name="Kawaguchi M."/>
        </authorList>
    </citation>
    <scope>NUCLEOTIDE SEQUENCE [LARGE SCALE GENOMIC DNA]</scope>
    <source>
        <strain evidence="1">RS831</strain>
        <tissue evidence="1">Whole body</tissue>
    </source>
</reference>
<evidence type="ECO:0000313" key="1">
    <source>
        <dbReference type="EMBL" id="RVE61207.1"/>
    </source>
</evidence>
<evidence type="ECO:0000313" key="2">
    <source>
        <dbReference type="Proteomes" id="UP000283210"/>
    </source>
</evidence>